<dbReference type="EMBL" id="CAJVQC010052796">
    <property type="protein sequence ID" value="CAG8792037.1"/>
    <property type="molecule type" value="Genomic_DNA"/>
</dbReference>
<protein>
    <submittedName>
        <fullName evidence="1">29465_t:CDS:1</fullName>
    </submittedName>
</protein>
<reference evidence="1" key="1">
    <citation type="submission" date="2021-06" db="EMBL/GenBank/DDBJ databases">
        <authorList>
            <person name="Kallberg Y."/>
            <person name="Tangrot J."/>
            <person name="Rosling A."/>
        </authorList>
    </citation>
    <scope>NUCLEOTIDE SEQUENCE</scope>
    <source>
        <strain evidence="1">MA461A</strain>
    </source>
</reference>
<feature type="non-terminal residue" evidence="1">
    <location>
        <position position="66"/>
    </location>
</feature>
<keyword evidence="2" id="KW-1185">Reference proteome</keyword>
<sequence length="66" mass="7794">GVYTSLEELQRQTNTWLIDYLFELYAGWHADEKEEDYLWALSRVAQLFDGVPKSRVIVTDRELALM</sequence>
<accession>A0ACA9RGQ4</accession>
<comment type="caution">
    <text evidence="1">The sequence shown here is derived from an EMBL/GenBank/DDBJ whole genome shotgun (WGS) entry which is preliminary data.</text>
</comment>
<proteinExistence type="predicted"/>
<feature type="non-terminal residue" evidence="1">
    <location>
        <position position="1"/>
    </location>
</feature>
<dbReference type="Proteomes" id="UP000789920">
    <property type="component" value="Unassembled WGS sequence"/>
</dbReference>
<organism evidence="1 2">
    <name type="scientific">Racocetra persica</name>
    <dbReference type="NCBI Taxonomy" id="160502"/>
    <lineage>
        <taxon>Eukaryota</taxon>
        <taxon>Fungi</taxon>
        <taxon>Fungi incertae sedis</taxon>
        <taxon>Mucoromycota</taxon>
        <taxon>Glomeromycotina</taxon>
        <taxon>Glomeromycetes</taxon>
        <taxon>Diversisporales</taxon>
        <taxon>Gigasporaceae</taxon>
        <taxon>Racocetra</taxon>
    </lineage>
</organism>
<name>A0ACA9RGQ4_9GLOM</name>
<evidence type="ECO:0000313" key="2">
    <source>
        <dbReference type="Proteomes" id="UP000789920"/>
    </source>
</evidence>
<gene>
    <name evidence="1" type="ORF">RPERSI_LOCUS19330</name>
</gene>
<evidence type="ECO:0000313" key="1">
    <source>
        <dbReference type="EMBL" id="CAG8792037.1"/>
    </source>
</evidence>